<dbReference type="AlphaFoldDB" id="A0AA37GQF9"/>
<proteinExistence type="predicted"/>
<reference evidence="1 2" key="1">
    <citation type="submission" date="2021-07" db="EMBL/GenBank/DDBJ databases">
        <title>Genome data of Colletotrichum spaethianum.</title>
        <authorList>
            <person name="Utami Y.D."/>
            <person name="Hiruma K."/>
        </authorList>
    </citation>
    <scope>NUCLEOTIDE SEQUENCE [LARGE SCALE GENOMIC DNA]</scope>
    <source>
        <strain evidence="1 2">MAFF 242679</strain>
    </source>
</reference>
<protein>
    <submittedName>
        <fullName evidence="1">Uncharacterized protein</fullName>
    </submittedName>
</protein>
<gene>
    <name evidence="1" type="ORF">ColLi_07742</name>
</gene>
<sequence>MDEEEKCKRSGVETLSTRHRYAGRKTMGVFNPRLPDHFSVMRSPLAKSLAWLDGRQTTSHKPCAKSAARPVEPAIVKHVLAWGLGFFLHGVDPSARGGLETPRISRLRTRPA</sequence>
<name>A0AA37GQF9_9PEZI</name>
<accession>A0AA37GQF9</accession>
<evidence type="ECO:0000313" key="2">
    <source>
        <dbReference type="Proteomes" id="UP001055172"/>
    </source>
</evidence>
<dbReference type="EMBL" id="BPPX01000016">
    <property type="protein sequence ID" value="GJC84904.1"/>
    <property type="molecule type" value="Genomic_DNA"/>
</dbReference>
<dbReference type="Proteomes" id="UP001055172">
    <property type="component" value="Unassembled WGS sequence"/>
</dbReference>
<organism evidence="1 2">
    <name type="scientific">Colletotrichum liriopes</name>
    <dbReference type="NCBI Taxonomy" id="708192"/>
    <lineage>
        <taxon>Eukaryota</taxon>
        <taxon>Fungi</taxon>
        <taxon>Dikarya</taxon>
        <taxon>Ascomycota</taxon>
        <taxon>Pezizomycotina</taxon>
        <taxon>Sordariomycetes</taxon>
        <taxon>Hypocreomycetidae</taxon>
        <taxon>Glomerellales</taxon>
        <taxon>Glomerellaceae</taxon>
        <taxon>Colletotrichum</taxon>
        <taxon>Colletotrichum spaethianum species complex</taxon>
    </lineage>
</organism>
<evidence type="ECO:0000313" key="1">
    <source>
        <dbReference type="EMBL" id="GJC84904.1"/>
    </source>
</evidence>
<comment type="caution">
    <text evidence="1">The sequence shown here is derived from an EMBL/GenBank/DDBJ whole genome shotgun (WGS) entry which is preliminary data.</text>
</comment>
<keyword evidence="2" id="KW-1185">Reference proteome</keyword>